<proteinExistence type="predicted"/>
<organism evidence="7 8">
    <name type="scientific">Variovorax paradoxus</name>
    <dbReference type="NCBI Taxonomy" id="34073"/>
    <lineage>
        <taxon>Bacteria</taxon>
        <taxon>Pseudomonadati</taxon>
        <taxon>Pseudomonadota</taxon>
        <taxon>Betaproteobacteria</taxon>
        <taxon>Burkholderiales</taxon>
        <taxon>Comamonadaceae</taxon>
        <taxon>Variovorax</taxon>
    </lineage>
</organism>
<dbReference type="InterPro" id="IPR002123">
    <property type="entry name" value="Plipid/glycerol_acylTrfase"/>
</dbReference>
<feature type="compositionally biased region" description="Polar residues" evidence="4">
    <location>
        <begin position="256"/>
        <end position="266"/>
    </location>
</feature>
<evidence type="ECO:0000313" key="8">
    <source>
        <dbReference type="Proteomes" id="UP000249135"/>
    </source>
</evidence>
<feature type="transmembrane region" description="Helical" evidence="5">
    <location>
        <begin position="54"/>
        <end position="74"/>
    </location>
</feature>
<evidence type="ECO:0000259" key="6">
    <source>
        <dbReference type="SMART" id="SM00563"/>
    </source>
</evidence>
<dbReference type="GO" id="GO:0003841">
    <property type="term" value="F:1-acylglycerol-3-phosphate O-acyltransferase activity"/>
    <property type="evidence" value="ECO:0007669"/>
    <property type="project" value="TreeGrafter"/>
</dbReference>
<dbReference type="CDD" id="cd07989">
    <property type="entry name" value="LPLAT_AGPAT-like"/>
    <property type="match status" value="1"/>
</dbReference>
<dbReference type="SUPFAM" id="SSF69593">
    <property type="entry name" value="Glycerol-3-phosphate (1)-acyltransferase"/>
    <property type="match status" value="1"/>
</dbReference>
<dbReference type="PANTHER" id="PTHR10434:SF66">
    <property type="entry name" value="PHOSPHOLIPID_GLYCEROL ACYLTRANSFERASE DOMAIN-CONTAINING PROTEIN"/>
    <property type="match status" value="1"/>
</dbReference>
<evidence type="ECO:0000256" key="1">
    <source>
        <dbReference type="ARBA" id="ARBA00005189"/>
    </source>
</evidence>
<gene>
    <name evidence="7" type="ORF">DI563_19555</name>
</gene>
<keyword evidence="2 7" id="KW-0808">Transferase</keyword>
<comment type="caution">
    <text evidence="7">The sequence shown here is derived from an EMBL/GenBank/DDBJ whole genome shotgun (WGS) entry which is preliminary data.</text>
</comment>
<dbReference type="Proteomes" id="UP000249135">
    <property type="component" value="Unassembled WGS sequence"/>
</dbReference>
<evidence type="ECO:0000256" key="4">
    <source>
        <dbReference type="SAM" id="MobiDB-lite"/>
    </source>
</evidence>
<keyword evidence="5" id="KW-0812">Transmembrane</keyword>
<reference evidence="7 8" key="1">
    <citation type="submission" date="2017-08" db="EMBL/GenBank/DDBJ databases">
        <title>Infants hospitalized years apart are colonized by the same room-sourced microbial strains.</title>
        <authorList>
            <person name="Brooks B."/>
            <person name="Olm M.R."/>
            <person name="Firek B.A."/>
            <person name="Baker R."/>
            <person name="Thomas B.C."/>
            <person name="Morowitz M.J."/>
            <person name="Banfield J.F."/>
        </authorList>
    </citation>
    <scope>NUCLEOTIDE SEQUENCE [LARGE SCALE GENOMIC DNA]</scope>
    <source>
        <strain evidence="7">S2_005_003_R2_41</strain>
    </source>
</reference>
<comment type="pathway">
    <text evidence="1">Lipid metabolism.</text>
</comment>
<dbReference type="Pfam" id="PF01553">
    <property type="entry name" value="Acyltransferase"/>
    <property type="match status" value="1"/>
</dbReference>
<dbReference type="EMBL" id="QFPP01000297">
    <property type="protein sequence ID" value="PZQ69442.1"/>
    <property type="molecule type" value="Genomic_DNA"/>
</dbReference>
<dbReference type="PANTHER" id="PTHR10434">
    <property type="entry name" value="1-ACYL-SN-GLYCEROL-3-PHOSPHATE ACYLTRANSFERASE"/>
    <property type="match status" value="1"/>
</dbReference>
<dbReference type="AlphaFoldDB" id="A0A2W5PV61"/>
<dbReference type="GO" id="GO:0006654">
    <property type="term" value="P:phosphatidic acid biosynthetic process"/>
    <property type="evidence" value="ECO:0007669"/>
    <property type="project" value="TreeGrafter"/>
</dbReference>
<keyword evidence="3 7" id="KW-0012">Acyltransferase</keyword>
<evidence type="ECO:0000256" key="2">
    <source>
        <dbReference type="ARBA" id="ARBA00022679"/>
    </source>
</evidence>
<sequence>MTRVLGLLKAILLAPVLYVLLLGLGLASLAWNLIAMVLYPLLPAARGRVVGRAGIAYGYRGFWIIASLVGMMRIDARCLAPLRDEAGLVIVANHPTMLDALLLVAHLPRSACIMKASLMKNVFLGAGARLARYIRNDSARTMIKLAVADLREGGQLVIFPEGTRTEGGPLNPFRPGVTLIAKMAQAPIQTVFIDTDSPYLGKGWPIWRVPPLPIVFNLRLGERFAPSQDSDALLAQLENYYRHHTEARTGSAPATECQSSRAPTLS</sequence>
<name>A0A2W5PV61_VARPD</name>
<feature type="domain" description="Phospholipid/glycerol acyltransferase" evidence="6">
    <location>
        <begin position="88"/>
        <end position="196"/>
    </location>
</feature>
<evidence type="ECO:0000256" key="3">
    <source>
        <dbReference type="ARBA" id="ARBA00023315"/>
    </source>
</evidence>
<evidence type="ECO:0000256" key="5">
    <source>
        <dbReference type="SAM" id="Phobius"/>
    </source>
</evidence>
<protein>
    <submittedName>
        <fullName evidence="7">1-acyl-sn-glycerol-3-phosphate acyltransferase</fullName>
    </submittedName>
</protein>
<feature type="region of interest" description="Disordered" evidence="4">
    <location>
        <begin position="246"/>
        <end position="266"/>
    </location>
</feature>
<evidence type="ECO:0000313" key="7">
    <source>
        <dbReference type="EMBL" id="PZQ69442.1"/>
    </source>
</evidence>
<keyword evidence="5" id="KW-0472">Membrane</keyword>
<accession>A0A2W5PV61</accession>
<dbReference type="SMART" id="SM00563">
    <property type="entry name" value="PlsC"/>
    <property type="match status" value="1"/>
</dbReference>
<keyword evidence="5" id="KW-1133">Transmembrane helix</keyword>
<feature type="transmembrane region" description="Helical" evidence="5">
    <location>
        <begin position="12"/>
        <end position="34"/>
    </location>
</feature>